<reference evidence="1" key="2">
    <citation type="submission" date="2020-06" db="EMBL/GenBank/DDBJ databases">
        <title>Helianthus annuus Genome sequencing and assembly Release 2.</title>
        <authorList>
            <person name="Gouzy J."/>
            <person name="Langlade N."/>
            <person name="Munos S."/>
        </authorList>
    </citation>
    <scope>NUCLEOTIDE SEQUENCE</scope>
    <source>
        <tissue evidence="1">Leaves</tissue>
    </source>
</reference>
<comment type="caution">
    <text evidence="1">The sequence shown here is derived from an EMBL/GenBank/DDBJ whole genome shotgun (WGS) entry which is preliminary data.</text>
</comment>
<keyword evidence="2" id="KW-1185">Reference proteome</keyword>
<gene>
    <name evidence="1" type="ORF">HanXRQr2_Chr17g0813401</name>
</gene>
<name>A0A9K3DLJ1_HELAN</name>
<dbReference type="AlphaFoldDB" id="A0A9K3DLJ1"/>
<protein>
    <submittedName>
        <fullName evidence="1">Uncharacterized protein</fullName>
    </submittedName>
</protein>
<proteinExistence type="predicted"/>
<organism evidence="1 2">
    <name type="scientific">Helianthus annuus</name>
    <name type="common">Common sunflower</name>
    <dbReference type="NCBI Taxonomy" id="4232"/>
    <lineage>
        <taxon>Eukaryota</taxon>
        <taxon>Viridiplantae</taxon>
        <taxon>Streptophyta</taxon>
        <taxon>Embryophyta</taxon>
        <taxon>Tracheophyta</taxon>
        <taxon>Spermatophyta</taxon>
        <taxon>Magnoliopsida</taxon>
        <taxon>eudicotyledons</taxon>
        <taxon>Gunneridae</taxon>
        <taxon>Pentapetalae</taxon>
        <taxon>asterids</taxon>
        <taxon>campanulids</taxon>
        <taxon>Asterales</taxon>
        <taxon>Asteraceae</taxon>
        <taxon>Asteroideae</taxon>
        <taxon>Heliantheae alliance</taxon>
        <taxon>Heliantheae</taxon>
        <taxon>Helianthus</taxon>
    </lineage>
</organism>
<dbReference type="Proteomes" id="UP000215914">
    <property type="component" value="Unassembled WGS sequence"/>
</dbReference>
<sequence length="49" mass="5922">MPKDIKLVKFVNFHYFAEKSLIGHPLRIREYRPGCCCLNVLLYFLWCFV</sequence>
<dbReference type="EMBL" id="MNCJ02000332">
    <property type="protein sequence ID" value="KAF5756332.1"/>
    <property type="molecule type" value="Genomic_DNA"/>
</dbReference>
<reference evidence="1" key="1">
    <citation type="journal article" date="2017" name="Nature">
        <title>The sunflower genome provides insights into oil metabolism, flowering and Asterid evolution.</title>
        <authorList>
            <person name="Badouin H."/>
            <person name="Gouzy J."/>
            <person name="Grassa C.J."/>
            <person name="Murat F."/>
            <person name="Staton S.E."/>
            <person name="Cottret L."/>
            <person name="Lelandais-Briere C."/>
            <person name="Owens G.L."/>
            <person name="Carrere S."/>
            <person name="Mayjonade B."/>
            <person name="Legrand L."/>
            <person name="Gill N."/>
            <person name="Kane N.C."/>
            <person name="Bowers J.E."/>
            <person name="Hubner S."/>
            <person name="Bellec A."/>
            <person name="Berard A."/>
            <person name="Berges H."/>
            <person name="Blanchet N."/>
            <person name="Boniface M.C."/>
            <person name="Brunel D."/>
            <person name="Catrice O."/>
            <person name="Chaidir N."/>
            <person name="Claudel C."/>
            <person name="Donnadieu C."/>
            <person name="Faraut T."/>
            <person name="Fievet G."/>
            <person name="Helmstetter N."/>
            <person name="King M."/>
            <person name="Knapp S.J."/>
            <person name="Lai Z."/>
            <person name="Le Paslier M.C."/>
            <person name="Lippi Y."/>
            <person name="Lorenzon L."/>
            <person name="Mandel J.R."/>
            <person name="Marage G."/>
            <person name="Marchand G."/>
            <person name="Marquand E."/>
            <person name="Bret-Mestries E."/>
            <person name="Morien E."/>
            <person name="Nambeesan S."/>
            <person name="Nguyen T."/>
            <person name="Pegot-Espagnet P."/>
            <person name="Pouilly N."/>
            <person name="Raftis F."/>
            <person name="Sallet E."/>
            <person name="Schiex T."/>
            <person name="Thomas J."/>
            <person name="Vandecasteele C."/>
            <person name="Vares D."/>
            <person name="Vear F."/>
            <person name="Vautrin S."/>
            <person name="Crespi M."/>
            <person name="Mangin B."/>
            <person name="Burke J.M."/>
            <person name="Salse J."/>
            <person name="Munos S."/>
            <person name="Vincourt P."/>
            <person name="Rieseberg L.H."/>
            <person name="Langlade N.B."/>
        </authorList>
    </citation>
    <scope>NUCLEOTIDE SEQUENCE</scope>
    <source>
        <tissue evidence="1">Leaves</tissue>
    </source>
</reference>
<evidence type="ECO:0000313" key="2">
    <source>
        <dbReference type="Proteomes" id="UP000215914"/>
    </source>
</evidence>
<dbReference type="Gramene" id="mRNA:HanXRQr2_Chr17g0813401">
    <property type="protein sequence ID" value="mRNA:HanXRQr2_Chr17g0813401"/>
    <property type="gene ID" value="HanXRQr2_Chr17g0813401"/>
</dbReference>
<evidence type="ECO:0000313" key="1">
    <source>
        <dbReference type="EMBL" id="KAF5756332.1"/>
    </source>
</evidence>
<accession>A0A9K3DLJ1</accession>